<dbReference type="Gene3D" id="1.10.472.140">
    <property type="match status" value="1"/>
</dbReference>
<dbReference type="CTD" id="5933"/>
<evidence type="ECO:0000259" key="15">
    <source>
        <dbReference type="SMART" id="SM00385"/>
    </source>
</evidence>
<feature type="domain" description="Retinoblastoma-associated protein N-terminal" evidence="16">
    <location>
        <begin position="70"/>
        <end position="213"/>
    </location>
</feature>
<dbReference type="InterPro" id="IPR002719">
    <property type="entry name" value="RB_B"/>
</dbReference>
<dbReference type="GO" id="GO:0006357">
    <property type="term" value="P:regulation of transcription by RNA polymerase II"/>
    <property type="evidence" value="ECO:0007669"/>
    <property type="project" value="InterPro"/>
</dbReference>
<keyword evidence="3" id="KW-0678">Repressor</keyword>
<dbReference type="GO" id="GO:0005654">
    <property type="term" value="C:nucleoplasm"/>
    <property type="evidence" value="ECO:0007669"/>
    <property type="project" value="UniProtKB-ARBA"/>
</dbReference>
<evidence type="ECO:0000313" key="19">
    <source>
        <dbReference type="Proteomes" id="UP000515202"/>
    </source>
</evidence>
<dbReference type="GO" id="GO:0000977">
    <property type="term" value="F:RNA polymerase II transcription regulatory region sequence-specific DNA binding"/>
    <property type="evidence" value="ECO:0007669"/>
    <property type="project" value="TreeGrafter"/>
</dbReference>
<dbReference type="SMART" id="SM01367">
    <property type="entry name" value="DUF3452"/>
    <property type="match status" value="1"/>
</dbReference>
<dbReference type="FunFam" id="1.10.472.10:FF:000035">
    <property type="entry name" value="RB transcriptional corepressor-like 1"/>
    <property type="match status" value="1"/>
</dbReference>
<keyword evidence="9" id="KW-0131">Cell cycle</keyword>
<dbReference type="SMART" id="SM01369">
    <property type="entry name" value="Rb_C"/>
    <property type="match status" value="1"/>
</dbReference>
<keyword evidence="7" id="KW-0804">Transcription</keyword>
<dbReference type="InterPro" id="IPR028309">
    <property type="entry name" value="RB_fam"/>
</dbReference>
<dbReference type="InterPro" id="IPR024599">
    <property type="entry name" value="RB_N"/>
</dbReference>
<evidence type="ECO:0000256" key="5">
    <source>
        <dbReference type="ARBA" id="ARBA00022853"/>
    </source>
</evidence>
<evidence type="ECO:0000256" key="8">
    <source>
        <dbReference type="ARBA" id="ARBA00023242"/>
    </source>
</evidence>
<keyword evidence="8" id="KW-0539">Nucleus</keyword>
<comment type="function">
    <text evidence="10">Key regulator of entry into cell division. Directly involved in heterochromatin formation by maintaining overall chromatin structure and, in particular, that of constitutive heterochromatin by stabilizing histone methylation. Recruits and targets histone methyltransferases KMT5B and KMT5C, leading to epigenetic transcriptional repression. Controls histone H4 'Lys-20' trimethylation. Probably acts as a transcription repressor by recruiting chromatin-modifying enzymes to promoters. Potent inhibitor of E2F-mediated trans-activation. May act as a tumor suppressor.</text>
</comment>
<dbReference type="RefSeq" id="XP_011364926.1">
    <property type="nucleotide sequence ID" value="XM_011366624.2"/>
</dbReference>
<dbReference type="InterPro" id="IPR015030">
    <property type="entry name" value="RB_C"/>
</dbReference>
<keyword evidence="19" id="KW-1185">Reference proteome</keyword>
<keyword evidence="4" id="KW-0597">Phosphoprotein</keyword>
<keyword evidence="5" id="KW-0156">Chromatin regulator</keyword>
<name>A0A6P3QRJ6_PTEVA</name>
<keyword evidence="6" id="KW-0805">Transcription regulation</keyword>
<evidence type="ECO:0000256" key="2">
    <source>
        <dbReference type="ARBA" id="ARBA00009475"/>
    </source>
</evidence>
<dbReference type="GO" id="GO:2000134">
    <property type="term" value="P:negative regulation of G1/S transition of mitotic cell cycle"/>
    <property type="evidence" value="ECO:0007669"/>
    <property type="project" value="TreeGrafter"/>
</dbReference>
<dbReference type="GO" id="GO:1990841">
    <property type="term" value="F:promoter-specific chromatin binding"/>
    <property type="evidence" value="ECO:0007669"/>
    <property type="project" value="UniProtKB-ARBA"/>
</dbReference>
<evidence type="ECO:0000256" key="14">
    <source>
        <dbReference type="ARBA" id="ARBA00083153"/>
    </source>
</evidence>
<evidence type="ECO:0000256" key="7">
    <source>
        <dbReference type="ARBA" id="ARBA00023163"/>
    </source>
</evidence>
<accession>A0A6P3QRJ6</accession>
<dbReference type="GO" id="GO:0030154">
    <property type="term" value="P:cell differentiation"/>
    <property type="evidence" value="ECO:0007669"/>
    <property type="project" value="TreeGrafter"/>
</dbReference>
<dbReference type="InterPro" id="IPR036915">
    <property type="entry name" value="Cyclin-like_sf"/>
</dbReference>
<feature type="domain" description="Retinoblastoma-associated protein C-terminal" evidence="18">
    <location>
        <begin position="904"/>
        <end position="1020"/>
    </location>
</feature>
<dbReference type="Pfam" id="PF01858">
    <property type="entry name" value="RB_A"/>
    <property type="match status" value="1"/>
</dbReference>
<dbReference type="AlphaFoldDB" id="A0A6P3QRJ6"/>
<evidence type="ECO:0000256" key="13">
    <source>
        <dbReference type="ARBA" id="ARBA00081549"/>
    </source>
</evidence>
<evidence type="ECO:0000256" key="4">
    <source>
        <dbReference type="ARBA" id="ARBA00022553"/>
    </source>
</evidence>
<dbReference type="PANTHER" id="PTHR13742">
    <property type="entry name" value="RETINOBLASTOMA-ASSOCIATED PROTEIN RB -RELATED"/>
    <property type="match status" value="1"/>
</dbReference>
<sequence>MFEDEPHADGAAVVAAAGEVLQALCQELNLDEGSAAEALDDFTAIRGTYSLEGEVIHWLACSLYVACRKSIIPTVGKGIMEGNCVSLTRILRSAKLSLIQFFSKMKKWMDMSNLPQEFRERIERLERNFEVSTVIFKKFQPIFLDIFQNPYEEPSKLFPRSRKQRRSPCSVKELFNFCWTLFVYTKGNFRMIGDDLVNSYHLLLCCLDLIFANAIICPNRRDLLNPSFKGLPSDFPNADFRAPEEPPCIIAILCELHDGLLVEAKGIKEHYFKPYISKLFERKILKGECLLDLSSFTDNSKAVNKEYEEYVLTVGDFDERIFLGADAEEEIGTPRKFTGDTPLGKLTAQVNLECNLQQHFAKKTSFAPSTPLTGRRYLREKEAVITPVASATQSVSRLQSIVAGLKNAPSEQLINIFESCMRNPMENIMKIVKGIGETFCQHYTQSTDEQPGSHIDFAVNRLKLAEILYYKILETVMVQETRRLHGMDMSVLLEQDIFHRSLMACCLEIVLFAYSSPRTFPWIIEVLNLRPFYFYKVRQKQSSVVVIFPNNFETGNGGNVQGHLPMMPMSPLMHPRVKEVRTDSGNLRRDMQPLSPISVHERYSSPTAGSAKRRLFGEDPPKEMLMDRIITEGTKLKIAPSLSITAENLSISPGQSLLTMTTAIVTETTGHKVTIPLHGIPNDAGEITLIPISMNTNQDSKVKSPISLTAQSLIGASPKQTYLAKAQEVHPTGISRPKRTGSLALFYRKVYHLASVRLRDLCLKLDVSNELRRKIWTCFEFTLVHCPDLMKDRHLDQLLLCAFYIMAKVTKEERTFQEIMKSYRNQPQANSHVYRSVLLRKEIVAYSKKINGDFEMTDSDLEEAIKTPDCSSGPMREERGDLIKFYNTVYVGRVKSFALKYDLSNQDHMMEAPPLSPFPHIKQQPGSPRRISQQHSVYVSPHKNGSGLTPRSALLYKFNGSPSKSLKDINNMIRQGEQKTKKRAIAIDGDTESPAKRLCQENDDILLKRLQDVVSERANH</sequence>
<dbReference type="FunFam" id="1.10.472.10:FF:000082">
    <property type="entry name" value="retinoblastoma-like protein 1 isoform X1"/>
    <property type="match status" value="1"/>
</dbReference>
<dbReference type="GeneID" id="105296511"/>
<dbReference type="FunFam" id="1.10.472.140:FF:000001">
    <property type="entry name" value="Retinoblastoma-like 2, isoform CRA_a"/>
    <property type="match status" value="1"/>
</dbReference>
<dbReference type="KEGG" id="pvp:105296511"/>
<dbReference type="InterPro" id="IPR002720">
    <property type="entry name" value="RB_A"/>
</dbReference>
<dbReference type="CDD" id="cd20605">
    <property type="entry name" value="CYCLIN_RBL1"/>
    <property type="match status" value="1"/>
</dbReference>
<dbReference type="GO" id="GO:0005667">
    <property type="term" value="C:transcription regulator complex"/>
    <property type="evidence" value="ECO:0007669"/>
    <property type="project" value="TreeGrafter"/>
</dbReference>
<dbReference type="InterPro" id="IPR013763">
    <property type="entry name" value="Cyclin-like_dom"/>
</dbReference>
<feature type="domain" description="Retinoblastoma-associated protein A-box" evidence="17">
    <location>
        <begin position="386"/>
        <end position="547"/>
    </location>
</feature>
<dbReference type="SMART" id="SM01368">
    <property type="entry name" value="RB_A"/>
    <property type="match status" value="1"/>
</dbReference>
<dbReference type="Pfam" id="PF08934">
    <property type="entry name" value="Rb_C"/>
    <property type="match status" value="1"/>
</dbReference>
<dbReference type="Pfam" id="PF11934">
    <property type="entry name" value="DUF3452"/>
    <property type="match status" value="1"/>
</dbReference>
<comment type="subcellular location">
    <subcellularLocation>
        <location evidence="1">Nucleus</location>
    </subcellularLocation>
</comment>
<dbReference type="SMART" id="SM00385">
    <property type="entry name" value="CYCLIN"/>
    <property type="match status" value="1"/>
</dbReference>
<evidence type="ECO:0000256" key="1">
    <source>
        <dbReference type="ARBA" id="ARBA00004123"/>
    </source>
</evidence>
<dbReference type="GO" id="GO:0000785">
    <property type="term" value="C:chromatin"/>
    <property type="evidence" value="ECO:0007669"/>
    <property type="project" value="TreeGrafter"/>
</dbReference>
<comment type="similarity">
    <text evidence="2">Belongs to the retinoblastoma protein (RB) family.</text>
</comment>
<dbReference type="OrthoDB" id="844594at2759"/>
<dbReference type="SUPFAM" id="SSF47954">
    <property type="entry name" value="Cyclin-like"/>
    <property type="match status" value="2"/>
</dbReference>
<comment type="subunit">
    <text evidence="11">Component of the DREAM complex (also named LINC complex) at least composed of E2F4, E2F5, LIN9, LIN37, LIN52, LIN54, MYBL1, MYBL2, RBL1, RBL2, RBBP4, TFDP1 and TFDP2. The complex exists in quiescent cells where it represses cell cycle-dependent genes. It dissociates in S phase when LIN9, LIN37, LIN52 and LIN54 form a subcomplex that binds to MYBL2. Interacts with AATF. Interacts with KDM5A. Interacts with KMT5B and KMT5C. Interacts with USP4. Interacts with RBBP9.</text>
</comment>
<reference evidence="20" key="1">
    <citation type="submission" date="2025-08" db="UniProtKB">
        <authorList>
            <consortium name="RefSeq"/>
        </authorList>
    </citation>
    <scope>IDENTIFICATION</scope>
    <source>
        <tissue evidence="20">Kidney</tissue>
    </source>
</reference>
<dbReference type="PANTHER" id="PTHR13742:SF20">
    <property type="entry name" value="RETINOBLASTOMA-LIKE PROTEIN 1"/>
    <property type="match status" value="1"/>
</dbReference>
<gene>
    <name evidence="20" type="primary">RBL1</name>
</gene>
<dbReference type="Proteomes" id="UP000515202">
    <property type="component" value="Unplaced"/>
</dbReference>
<evidence type="ECO:0000256" key="3">
    <source>
        <dbReference type="ARBA" id="ARBA00022491"/>
    </source>
</evidence>
<dbReference type="Gene3D" id="1.10.472.10">
    <property type="entry name" value="Cyclin-like"/>
    <property type="match status" value="3"/>
</dbReference>
<feature type="domain" description="Cyclin-like" evidence="15">
    <location>
        <begin position="756"/>
        <end position="842"/>
    </location>
</feature>
<dbReference type="Pfam" id="PF01857">
    <property type="entry name" value="RB_B"/>
    <property type="match status" value="1"/>
</dbReference>
<protein>
    <recommendedName>
        <fullName evidence="12">Retinoblastoma-like protein 1</fullName>
    </recommendedName>
    <alternativeName>
        <fullName evidence="14">107 kDa retinoblastoma-associated protein</fullName>
    </alternativeName>
    <alternativeName>
        <fullName evidence="13">pRb1</fullName>
    </alternativeName>
</protein>
<organism evidence="19 20">
    <name type="scientific">Pteropus vampyrus</name>
    <name type="common">Large flying fox</name>
    <dbReference type="NCBI Taxonomy" id="132908"/>
    <lineage>
        <taxon>Eukaryota</taxon>
        <taxon>Metazoa</taxon>
        <taxon>Chordata</taxon>
        <taxon>Craniata</taxon>
        <taxon>Vertebrata</taxon>
        <taxon>Euteleostomi</taxon>
        <taxon>Mammalia</taxon>
        <taxon>Eutheria</taxon>
        <taxon>Laurasiatheria</taxon>
        <taxon>Chiroptera</taxon>
        <taxon>Yinpterochiroptera</taxon>
        <taxon>Pteropodoidea</taxon>
        <taxon>Pteropodidae</taxon>
        <taxon>Pteropodinae</taxon>
        <taxon>Pteropus</taxon>
    </lineage>
</organism>
<evidence type="ECO:0000259" key="16">
    <source>
        <dbReference type="SMART" id="SM01367"/>
    </source>
</evidence>
<dbReference type="GO" id="GO:0006325">
    <property type="term" value="P:chromatin organization"/>
    <property type="evidence" value="ECO:0007669"/>
    <property type="project" value="UniProtKB-KW"/>
</dbReference>
<evidence type="ECO:0000256" key="11">
    <source>
        <dbReference type="ARBA" id="ARBA00065472"/>
    </source>
</evidence>
<evidence type="ECO:0000256" key="12">
    <source>
        <dbReference type="ARBA" id="ARBA00071617"/>
    </source>
</evidence>
<proteinExistence type="inferred from homology"/>
<evidence type="ECO:0000256" key="6">
    <source>
        <dbReference type="ARBA" id="ARBA00023015"/>
    </source>
</evidence>
<evidence type="ECO:0000313" key="20">
    <source>
        <dbReference type="RefSeq" id="XP_011364926.1"/>
    </source>
</evidence>
<evidence type="ECO:0000256" key="10">
    <source>
        <dbReference type="ARBA" id="ARBA00056699"/>
    </source>
</evidence>
<evidence type="ECO:0000259" key="18">
    <source>
        <dbReference type="SMART" id="SM01369"/>
    </source>
</evidence>
<evidence type="ECO:0000259" key="17">
    <source>
        <dbReference type="SMART" id="SM01368"/>
    </source>
</evidence>
<evidence type="ECO:0000256" key="9">
    <source>
        <dbReference type="ARBA" id="ARBA00023306"/>
    </source>
</evidence>